<dbReference type="SMART" id="SM01234">
    <property type="entry name" value="Haemolytic"/>
    <property type="match status" value="1"/>
</dbReference>
<dbReference type="PANTHER" id="PTHR33383">
    <property type="entry name" value="MEMBRANE PROTEIN INSERTION EFFICIENCY FACTOR-RELATED"/>
    <property type="match status" value="1"/>
</dbReference>
<gene>
    <name evidence="3" type="primary">yidD</name>
    <name evidence="3" type="ORF">ENK37_06210</name>
</gene>
<evidence type="ECO:0000256" key="2">
    <source>
        <dbReference type="HAMAP-Rule" id="MF_00386"/>
    </source>
</evidence>
<comment type="caution">
    <text evidence="3">The sequence shown here is derived from an EMBL/GenBank/DDBJ whole genome shotgun (WGS) entry which is preliminary data.</text>
</comment>
<dbReference type="AlphaFoldDB" id="A0A7C4VGL8"/>
<dbReference type="Proteomes" id="UP000885759">
    <property type="component" value="Unassembled WGS sequence"/>
</dbReference>
<comment type="similarity">
    <text evidence="2">Belongs to the UPF0161 family.</text>
</comment>
<proteinExistence type="inferred from homology"/>
<comment type="subcellular location">
    <subcellularLocation>
        <location evidence="2">Cell membrane</location>
        <topology evidence="2">Peripheral membrane protein</topology>
        <orientation evidence="2">Cytoplasmic side</orientation>
    </subcellularLocation>
</comment>
<organism evidence="3">
    <name type="scientific">Oceanithermus profundus</name>
    <dbReference type="NCBI Taxonomy" id="187137"/>
    <lineage>
        <taxon>Bacteria</taxon>
        <taxon>Thermotogati</taxon>
        <taxon>Deinococcota</taxon>
        <taxon>Deinococci</taxon>
        <taxon>Thermales</taxon>
        <taxon>Thermaceae</taxon>
        <taxon>Oceanithermus</taxon>
    </lineage>
</organism>
<dbReference type="Pfam" id="PF01809">
    <property type="entry name" value="YidD"/>
    <property type="match status" value="1"/>
</dbReference>
<dbReference type="GO" id="GO:0005886">
    <property type="term" value="C:plasma membrane"/>
    <property type="evidence" value="ECO:0007669"/>
    <property type="project" value="UniProtKB-SubCell"/>
</dbReference>
<evidence type="ECO:0000313" key="3">
    <source>
        <dbReference type="EMBL" id="HGY09630.1"/>
    </source>
</evidence>
<accession>A0A7C4VGL8</accession>
<dbReference type="EMBL" id="DRPZ01000167">
    <property type="protein sequence ID" value="HGY09630.1"/>
    <property type="molecule type" value="Genomic_DNA"/>
</dbReference>
<reference evidence="3" key="1">
    <citation type="journal article" date="2020" name="mSystems">
        <title>Genome- and Community-Level Interaction Insights into Carbon Utilization and Element Cycling Functions of Hydrothermarchaeota in Hydrothermal Sediment.</title>
        <authorList>
            <person name="Zhou Z."/>
            <person name="Liu Y."/>
            <person name="Xu W."/>
            <person name="Pan J."/>
            <person name="Luo Z.H."/>
            <person name="Li M."/>
        </authorList>
    </citation>
    <scope>NUCLEOTIDE SEQUENCE [LARGE SCALE GENOMIC DNA]</scope>
    <source>
        <strain evidence="3">HyVt-570</strain>
    </source>
</reference>
<comment type="function">
    <text evidence="2">Could be involved in insertion of integral membrane proteins into the membrane.</text>
</comment>
<dbReference type="NCBIfam" id="TIGR00278">
    <property type="entry name" value="membrane protein insertion efficiency factor YidD"/>
    <property type="match status" value="1"/>
</dbReference>
<name>A0A7C4VGL8_9DEIN</name>
<dbReference type="PANTHER" id="PTHR33383:SF1">
    <property type="entry name" value="MEMBRANE PROTEIN INSERTION EFFICIENCY FACTOR-RELATED"/>
    <property type="match status" value="1"/>
</dbReference>
<keyword evidence="2" id="KW-0472">Membrane</keyword>
<keyword evidence="1 2" id="KW-1003">Cell membrane</keyword>
<dbReference type="InterPro" id="IPR002696">
    <property type="entry name" value="Membr_insert_effic_factor_YidD"/>
</dbReference>
<evidence type="ECO:0000256" key="1">
    <source>
        <dbReference type="ARBA" id="ARBA00022475"/>
    </source>
</evidence>
<sequence length="89" mass="10236">MSRLLIGLIRIYQRWISPFKPRTCRFYPTCSHYAVEALETHGLVHGGYLATRRLLRCHPLHPGGYDPVPPKKPRLRLDVELSAPVTEES</sequence>
<dbReference type="HAMAP" id="MF_00386">
    <property type="entry name" value="UPF0161_YidD"/>
    <property type="match status" value="1"/>
</dbReference>
<protein>
    <recommendedName>
        <fullName evidence="2">Putative membrane protein insertion efficiency factor</fullName>
    </recommendedName>
</protein>